<evidence type="ECO:0000313" key="2">
    <source>
        <dbReference type="EMBL" id="MBP2243843.1"/>
    </source>
</evidence>
<proteinExistence type="predicted"/>
<dbReference type="Proteomes" id="UP000810207">
    <property type="component" value="Unassembled WGS sequence"/>
</dbReference>
<evidence type="ECO:0000256" key="1">
    <source>
        <dbReference type="SAM" id="MobiDB-lite"/>
    </source>
</evidence>
<dbReference type="EMBL" id="JAGIKV010000001">
    <property type="protein sequence ID" value="MBP2243843.1"/>
    <property type="molecule type" value="Genomic_DNA"/>
</dbReference>
<organism evidence="2 3">
    <name type="scientific">Paenibacillus xylanexedens</name>
    <dbReference type="NCBI Taxonomy" id="528191"/>
    <lineage>
        <taxon>Bacteria</taxon>
        <taxon>Bacillati</taxon>
        <taxon>Bacillota</taxon>
        <taxon>Bacilli</taxon>
        <taxon>Bacillales</taxon>
        <taxon>Paenibacillaceae</taxon>
        <taxon>Paenibacillus</taxon>
    </lineage>
</organism>
<comment type="caution">
    <text evidence="2">The sequence shown here is derived from an EMBL/GenBank/DDBJ whole genome shotgun (WGS) entry which is preliminary data.</text>
</comment>
<evidence type="ECO:0000313" key="3">
    <source>
        <dbReference type="Proteomes" id="UP000810207"/>
    </source>
</evidence>
<sequence length="76" mass="8903">MQAELTEFRVVTTAGRIFGWNAFDYEDLFRSMQARGHTPVYAKPLSEYEAEIADSEEQERLHHELQQAIEEERKTA</sequence>
<protein>
    <submittedName>
        <fullName evidence="2">Uncharacterized protein</fullName>
    </submittedName>
</protein>
<dbReference type="RefSeq" id="WP_211081007.1">
    <property type="nucleotide sequence ID" value="NZ_CBCSLC010000013.1"/>
</dbReference>
<reference evidence="2 3" key="1">
    <citation type="submission" date="2021-03" db="EMBL/GenBank/DDBJ databases">
        <title>Genomic Encyclopedia of Type Strains, Phase IV (KMG-IV): sequencing the most valuable type-strain genomes for metagenomic binning, comparative biology and taxonomic classification.</title>
        <authorList>
            <person name="Goeker M."/>
        </authorList>
    </citation>
    <scope>NUCLEOTIDE SEQUENCE [LARGE SCALE GENOMIC DNA]</scope>
    <source>
        <strain evidence="2 3">DSM 21292</strain>
    </source>
</reference>
<keyword evidence="3" id="KW-1185">Reference proteome</keyword>
<name>A0ABS4RLQ9_PAEXY</name>
<feature type="compositionally biased region" description="Basic and acidic residues" evidence="1">
    <location>
        <begin position="58"/>
        <end position="76"/>
    </location>
</feature>
<gene>
    <name evidence="2" type="ORF">J2Z28_000448</name>
</gene>
<feature type="region of interest" description="Disordered" evidence="1">
    <location>
        <begin position="57"/>
        <end position="76"/>
    </location>
</feature>
<accession>A0ABS4RLQ9</accession>